<dbReference type="AlphaFoldDB" id="A0AA39WX31"/>
<comment type="subcellular location">
    <subcellularLocation>
        <location evidence="1">Nucleus</location>
    </subcellularLocation>
</comment>
<organism evidence="8 9">
    <name type="scientific">Immersiella caudata</name>
    <dbReference type="NCBI Taxonomy" id="314043"/>
    <lineage>
        <taxon>Eukaryota</taxon>
        <taxon>Fungi</taxon>
        <taxon>Dikarya</taxon>
        <taxon>Ascomycota</taxon>
        <taxon>Pezizomycotina</taxon>
        <taxon>Sordariomycetes</taxon>
        <taxon>Sordariomycetidae</taxon>
        <taxon>Sordariales</taxon>
        <taxon>Lasiosphaeriaceae</taxon>
        <taxon>Immersiella</taxon>
    </lineage>
</organism>
<evidence type="ECO:0000256" key="2">
    <source>
        <dbReference type="ARBA" id="ARBA00022737"/>
    </source>
</evidence>
<feature type="domain" description="RRM" evidence="7">
    <location>
        <begin position="45"/>
        <end position="123"/>
    </location>
</feature>
<dbReference type="PROSITE" id="PS50102">
    <property type="entry name" value="RRM"/>
    <property type="match status" value="4"/>
</dbReference>
<feature type="region of interest" description="Disordered" evidence="6">
    <location>
        <begin position="562"/>
        <end position="596"/>
    </location>
</feature>
<feature type="region of interest" description="Disordered" evidence="6">
    <location>
        <begin position="239"/>
        <end position="278"/>
    </location>
</feature>
<evidence type="ECO:0000256" key="5">
    <source>
        <dbReference type="PROSITE-ProRule" id="PRU00176"/>
    </source>
</evidence>
<evidence type="ECO:0000256" key="1">
    <source>
        <dbReference type="ARBA" id="ARBA00004123"/>
    </source>
</evidence>
<dbReference type="SMART" id="SM00360">
    <property type="entry name" value="RRM"/>
    <property type="match status" value="4"/>
</dbReference>
<feature type="compositionally biased region" description="Acidic residues" evidence="6">
    <location>
        <begin position="296"/>
        <end position="342"/>
    </location>
</feature>
<gene>
    <name evidence="8" type="ORF">B0T14DRAFT_425989</name>
</gene>
<keyword evidence="9" id="KW-1185">Reference proteome</keyword>
<feature type="compositionally biased region" description="Basic and acidic residues" evidence="6">
    <location>
        <begin position="239"/>
        <end position="258"/>
    </location>
</feature>
<protein>
    <recommendedName>
        <fullName evidence="7">RRM domain-containing protein</fullName>
    </recommendedName>
</protein>
<dbReference type="Proteomes" id="UP001175000">
    <property type="component" value="Unassembled WGS sequence"/>
</dbReference>
<feature type="region of interest" description="Disordered" evidence="6">
    <location>
        <begin position="420"/>
        <end position="442"/>
    </location>
</feature>
<dbReference type="InterPro" id="IPR035979">
    <property type="entry name" value="RBD_domain_sf"/>
</dbReference>
<accession>A0AA39WX31</accession>
<dbReference type="PANTHER" id="PTHR48039">
    <property type="entry name" value="RNA-BINDING MOTIF PROTEIN 14B"/>
    <property type="match status" value="1"/>
</dbReference>
<evidence type="ECO:0000256" key="6">
    <source>
        <dbReference type="SAM" id="MobiDB-lite"/>
    </source>
</evidence>
<dbReference type="CDD" id="cd12676">
    <property type="entry name" value="RRM3_Nop4p"/>
    <property type="match status" value="1"/>
</dbReference>
<dbReference type="GO" id="GO:0003729">
    <property type="term" value="F:mRNA binding"/>
    <property type="evidence" value="ECO:0007669"/>
    <property type="project" value="TreeGrafter"/>
</dbReference>
<evidence type="ECO:0000256" key="4">
    <source>
        <dbReference type="ARBA" id="ARBA00023242"/>
    </source>
</evidence>
<dbReference type="InterPro" id="IPR000504">
    <property type="entry name" value="RRM_dom"/>
</dbReference>
<reference evidence="8" key="1">
    <citation type="submission" date="2023-06" db="EMBL/GenBank/DDBJ databases">
        <title>Genome-scale phylogeny and comparative genomics of the fungal order Sordariales.</title>
        <authorList>
            <consortium name="Lawrence Berkeley National Laboratory"/>
            <person name="Hensen N."/>
            <person name="Bonometti L."/>
            <person name="Westerberg I."/>
            <person name="Brannstrom I.O."/>
            <person name="Guillou S."/>
            <person name="Cros-Aarteil S."/>
            <person name="Calhoun S."/>
            <person name="Haridas S."/>
            <person name="Kuo A."/>
            <person name="Mondo S."/>
            <person name="Pangilinan J."/>
            <person name="Riley R."/>
            <person name="Labutti K."/>
            <person name="Andreopoulos B."/>
            <person name="Lipzen A."/>
            <person name="Chen C."/>
            <person name="Yanf M."/>
            <person name="Daum C."/>
            <person name="Ng V."/>
            <person name="Clum A."/>
            <person name="Steindorff A."/>
            <person name="Ohm R."/>
            <person name="Martin F."/>
            <person name="Silar P."/>
            <person name="Natvig D."/>
            <person name="Lalanne C."/>
            <person name="Gautier V."/>
            <person name="Ament-Velasquez S.L."/>
            <person name="Kruys A."/>
            <person name="Hutchinson M.I."/>
            <person name="Powell A.J."/>
            <person name="Barry K."/>
            <person name="Miller A.N."/>
            <person name="Grigoriev I.V."/>
            <person name="Debuchy R."/>
            <person name="Gladieux P."/>
            <person name="Thoren M.H."/>
            <person name="Johannesson H."/>
        </authorList>
    </citation>
    <scope>NUCLEOTIDE SEQUENCE</scope>
    <source>
        <strain evidence="8">CBS 606.72</strain>
    </source>
</reference>
<keyword evidence="3 5" id="KW-0694">RNA-binding</keyword>
<dbReference type="GO" id="GO:0005730">
    <property type="term" value="C:nucleolus"/>
    <property type="evidence" value="ECO:0007669"/>
    <property type="project" value="TreeGrafter"/>
</dbReference>
<keyword evidence="4" id="KW-0539">Nucleus</keyword>
<dbReference type="SUPFAM" id="SSF54928">
    <property type="entry name" value="RNA-binding domain, RBD"/>
    <property type="match status" value="3"/>
</dbReference>
<proteinExistence type="predicted"/>
<dbReference type="PANTHER" id="PTHR48039:SF5">
    <property type="entry name" value="RNA-BINDING PROTEIN 28"/>
    <property type="match status" value="1"/>
</dbReference>
<feature type="domain" description="RRM" evidence="7">
    <location>
        <begin position="157"/>
        <end position="234"/>
    </location>
</feature>
<dbReference type="FunFam" id="3.30.70.330:FF:000406">
    <property type="entry name" value="Related to Nucleolar protein NOP4"/>
    <property type="match status" value="1"/>
</dbReference>
<evidence type="ECO:0000259" key="7">
    <source>
        <dbReference type="PROSITE" id="PS50102"/>
    </source>
</evidence>
<evidence type="ECO:0000313" key="8">
    <source>
        <dbReference type="EMBL" id="KAK0623229.1"/>
    </source>
</evidence>
<dbReference type="Gene3D" id="3.30.70.330">
    <property type="match status" value="4"/>
</dbReference>
<dbReference type="Pfam" id="PF00076">
    <property type="entry name" value="RRM_1"/>
    <property type="match status" value="3"/>
</dbReference>
<dbReference type="EMBL" id="JAULSU010000003">
    <property type="protein sequence ID" value="KAK0623229.1"/>
    <property type="molecule type" value="Genomic_DNA"/>
</dbReference>
<sequence>MGKPREKKRQRDTEDVDAVAKEAVAQDEVVNVTPRSKRARTETNKSLFIRSLPPSATSESLTEFFSQHYPVKHATVVLDPKTKTSRGYGFVSFADPEDALEAKEKLSNHLLGGRRLRLDIAQPRHRDGAKADSAISSKLVEEKRKREEALAEARRAPKLIIRNLPWSIKTSEQLSALFQGFGKVKFADLPNNKGKLSGFGFVTLRGRKNAEKALEAINGKEIDGRTLAVDWAVDKETWEKKTQGDEDEKDTPAKSDKKTKTKKAKPAEEDDDDDMEGMTQEDKDLVNFFKSQGENLESESEGGSDDEKDEDEEGEEKEDEDEDDSDDGGADLELSDLWEDEGGEKPAPKKLTTNETTVFIRNLPYTATDETLKAQFAHFGAVRYARVVKDRATDRPAGTGFVCFFKDEDFQACVKGAPRRAPAPTASKHSVLQDETADPGGKYTMEGRVLQVTHAVDKDEATRLANEAIGGRNAKDKDKRRLFLLSEGTIPASSPLYQKLSATEIRMRETSAKQRKKMIQTNPSLHLSLTRLALRNIPRNMSSKELKALAREAVVGFAKDVKEGRRQPLSKEENTRGGQADKEAEHHRREKKKGVVKQAKIVFESNEGTKIAEDSGAGKSRGYGFIEYSSHRWALMGLRYLNGHALKNEAGKHQRLIVEFAIENANVVQRRQQQVGRSKQLPAGRPGEKSEKKFGASGGRGRDIHKSKSAWKEYKRGKEARAVEEAKKNGASDPLASKAVKKNADAKLALRTKIIARKRMMRKKKGEIRAGKQ</sequence>
<feature type="domain" description="RRM" evidence="7">
    <location>
        <begin position="530"/>
        <end position="663"/>
    </location>
</feature>
<feature type="region of interest" description="Disordered" evidence="6">
    <location>
        <begin position="293"/>
        <end position="353"/>
    </location>
</feature>
<dbReference type="InterPro" id="IPR051945">
    <property type="entry name" value="RRM_MRD1_RNA_proc_ribogen"/>
</dbReference>
<name>A0AA39WX31_9PEZI</name>
<dbReference type="InterPro" id="IPR012677">
    <property type="entry name" value="Nucleotide-bd_a/b_plait_sf"/>
</dbReference>
<feature type="region of interest" description="Disordered" evidence="6">
    <location>
        <begin position="669"/>
        <end position="743"/>
    </location>
</feature>
<keyword evidence="2" id="KW-0677">Repeat</keyword>
<comment type="caution">
    <text evidence="8">The sequence shown here is derived from an EMBL/GenBank/DDBJ whole genome shotgun (WGS) entry which is preliminary data.</text>
</comment>
<feature type="compositionally biased region" description="Basic and acidic residues" evidence="6">
    <location>
        <begin position="562"/>
        <end position="587"/>
    </location>
</feature>
<evidence type="ECO:0000313" key="9">
    <source>
        <dbReference type="Proteomes" id="UP001175000"/>
    </source>
</evidence>
<feature type="domain" description="RRM" evidence="7">
    <location>
        <begin position="356"/>
        <end position="457"/>
    </location>
</feature>
<evidence type="ECO:0000256" key="3">
    <source>
        <dbReference type="ARBA" id="ARBA00022884"/>
    </source>
</evidence>
<feature type="compositionally biased region" description="Basic and acidic residues" evidence="6">
    <location>
        <begin position="686"/>
        <end position="730"/>
    </location>
</feature>
<dbReference type="InterPro" id="IPR034808">
    <property type="entry name" value="Nop4p_RRM3"/>
</dbReference>